<feature type="region of interest" description="Disordered" evidence="1">
    <location>
        <begin position="37"/>
        <end position="73"/>
    </location>
</feature>
<organism evidence="2 3">
    <name type="scientific">Trifolium medium</name>
    <dbReference type="NCBI Taxonomy" id="97028"/>
    <lineage>
        <taxon>Eukaryota</taxon>
        <taxon>Viridiplantae</taxon>
        <taxon>Streptophyta</taxon>
        <taxon>Embryophyta</taxon>
        <taxon>Tracheophyta</taxon>
        <taxon>Spermatophyta</taxon>
        <taxon>Magnoliopsida</taxon>
        <taxon>eudicotyledons</taxon>
        <taxon>Gunneridae</taxon>
        <taxon>Pentapetalae</taxon>
        <taxon>rosids</taxon>
        <taxon>fabids</taxon>
        <taxon>Fabales</taxon>
        <taxon>Fabaceae</taxon>
        <taxon>Papilionoideae</taxon>
        <taxon>50 kb inversion clade</taxon>
        <taxon>NPAAA clade</taxon>
        <taxon>Hologalegina</taxon>
        <taxon>IRL clade</taxon>
        <taxon>Trifolieae</taxon>
        <taxon>Trifolium</taxon>
    </lineage>
</organism>
<dbReference type="Proteomes" id="UP000265520">
    <property type="component" value="Unassembled WGS sequence"/>
</dbReference>
<feature type="non-terminal residue" evidence="2">
    <location>
        <position position="73"/>
    </location>
</feature>
<accession>A0A392U1I2</accession>
<reference evidence="2 3" key="1">
    <citation type="journal article" date="2018" name="Front. Plant Sci.">
        <title>Red Clover (Trifolium pratense) and Zigzag Clover (T. medium) - A Picture of Genomic Similarities and Differences.</title>
        <authorList>
            <person name="Dluhosova J."/>
            <person name="Istvanek J."/>
            <person name="Nedelnik J."/>
            <person name="Repkova J."/>
        </authorList>
    </citation>
    <scope>NUCLEOTIDE SEQUENCE [LARGE SCALE GENOMIC DNA]</scope>
    <source>
        <strain evidence="3">cv. 10/8</strain>
        <tissue evidence="2">Leaf</tissue>
    </source>
</reference>
<dbReference type="EMBL" id="LXQA010693424">
    <property type="protein sequence ID" value="MCI66330.1"/>
    <property type="molecule type" value="Genomic_DNA"/>
</dbReference>
<evidence type="ECO:0000256" key="1">
    <source>
        <dbReference type="SAM" id="MobiDB-lite"/>
    </source>
</evidence>
<evidence type="ECO:0000313" key="2">
    <source>
        <dbReference type="EMBL" id="MCI66330.1"/>
    </source>
</evidence>
<sequence length="73" mass="8700">MCRRFQDGLRYEQQDAVVPLRIRRFQVLVEKCQEIEHMRNKRMNRQENFSAGGPSRPSNPNRGRQGAKPYNRP</sequence>
<name>A0A392U1I2_9FABA</name>
<protein>
    <submittedName>
        <fullName evidence="2">Gag polyprotein</fullName>
    </submittedName>
</protein>
<evidence type="ECO:0000313" key="3">
    <source>
        <dbReference type="Proteomes" id="UP000265520"/>
    </source>
</evidence>
<comment type="caution">
    <text evidence="2">The sequence shown here is derived from an EMBL/GenBank/DDBJ whole genome shotgun (WGS) entry which is preliminary data.</text>
</comment>
<keyword evidence="3" id="KW-1185">Reference proteome</keyword>
<dbReference type="AlphaFoldDB" id="A0A392U1I2"/>
<proteinExistence type="predicted"/>